<reference evidence="1 2" key="1">
    <citation type="submission" date="2021-03" db="EMBL/GenBank/DDBJ databases">
        <authorList>
            <person name="Kim M.K."/>
        </authorList>
    </citation>
    <scope>NUCLEOTIDE SEQUENCE [LARGE SCALE GENOMIC DNA]</scope>
    <source>
        <strain evidence="1 2">BT442</strain>
    </source>
</reference>
<protein>
    <submittedName>
        <fullName evidence="1">SMP-30/gluconolactonase/LRE family protein</fullName>
    </submittedName>
</protein>
<dbReference type="EMBL" id="JAGETZ010000011">
    <property type="protein sequence ID" value="MBO2011489.1"/>
    <property type="molecule type" value="Genomic_DNA"/>
</dbReference>
<dbReference type="PANTHER" id="PTHR31460:SF3">
    <property type="entry name" value="MESOCENTIN"/>
    <property type="match status" value="1"/>
</dbReference>
<organism evidence="1 2">
    <name type="scientific">Hymenobacter negativus</name>
    <dbReference type="NCBI Taxonomy" id="2795026"/>
    <lineage>
        <taxon>Bacteria</taxon>
        <taxon>Pseudomonadati</taxon>
        <taxon>Bacteroidota</taxon>
        <taxon>Cytophagia</taxon>
        <taxon>Cytophagales</taxon>
        <taxon>Hymenobacteraceae</taxon>
        <taxon>Hymenobacter</taxon>
    </lineage>
</organism>
<dbReference type="PANTHER" id="PTHR31460">
    <property type="match status" value="1"/>
</dbReference>
<comment type="caution">
    <text evidence="1">The sequence shown here is derived from an EMBL/GenBank/DDBJ whole genome shotgun (WGS) entry which is preliminary data.</text>
</comment>
<dbReference type="Proteomes" id="UP000664369">
    <property type="component" value="Unassembled WGS sequence"/>
</dbReference>
<gene>
    <name evidence="1" type="ORF">J4E00_20660</name>
</gene>
<dbReference type="InterPro" id="IPR011042">
    <property type="entry name" value="6-blade_b-propeller_TolB-like"/>
</dbReference>
<keyword evidence="2" id="KW-1185">Reference proteome</keyword>
<proteinExistence type="predicted"/>
<dbReference type="RefSeq" id="WP_208177177.1">
    <property type="nucleotide sequence ID" value="NZ_JAGETZ010000011.1"/>
</dbReference>
<evidence type="ECO:0000313" key="2">
    <source>
        <dbReference type="Proteomes" id="UP000664369"/>
    </source>
</evidence>
<sequence>MLFSFITSPTGPARRPNVIRLTALAAGLLGLLPGCSKDDEPTTPTVPNPSRISVPQAAFHPEGIQYDEANKRFIVSSRTKGVVSTVRDDSTFAQLADDPRLISTIGVNLDAGRNRVLVAVSDNGANTTRTSATTLRKRAALAIFNNTSGALLNYVDLGGLRPALNHFANDIAVDAAGNAYVTDSNAPIIYKVDPQGVASVFLENAQFDAGTAFGLNGIVYHPDGYLIVAKANTGTLYKVPIANPASFTAVTNATGLTLTGADGLLLTDPQTLLLVSGSQSTVYRLSSTDAWANVRSTGTFATGAVSPTTITKRGSDAYVLYPYTATSPRFKIVKVSF</sequence>
<evidence type="ECO:0000313" key="1">
    <source>
        <dbReference type="EMBL" id="MBO2011489.1"/>
    </source>
</evidence>
<name>A0ABS3QJR5_9BACT</name>
<dbReference type="SUPFAM" id="SSF63829">
    <property type="entry name" value="Calcium-dependent phosphotriesterase"/>
    <property type="match status" value="1"/>
</dbReference>
<accession>A0ABS3QJR5</accession>
<dbReference type="Gene3D" id="2.120.10.30">
    <property type="entry name" value="TolB, C-terminal domain"/>
    <property type="match status" value="1"/>
</dbReference>
<dbReference type="InterPro" id="IPR053224">
    <property type="entry name" value="Sensory_adhesion_molecule"/>
</dbReference>